<keyword evidence="1" id="KW-1133">Transmembrane helix</keyword>
<evidence type="ECO:0008006" key="4">
    <source>
        <dbReference type="Google" id="ProtNLM"/>
    </source>
</evidence>
<accession>B5YM40</accession>
<gene>
    <name evidence="2" type="ORF">THAPS_10996</name>
</gene>
<sequence length="186" mass="21334">MTDETSKLMKKQDDVVINTNNSNEFGTQSTAFRIFYNLITFIQAISIPIFLAGQTMGIYFYEWTVKHGLQESQQEIGRTLVQVNRAFCASDTILYIPLLISSTYGLLRAKRWSLICTAASAGIHSYWAMTVAFMFVFLADNDIEEYTYPRPVQVWCFVCFYLVYGIAVMMFLYQYWSILVVSSGGE</sequence>
<dbReference type="Proteomes" id="UP000001449">
    <property type="component" value="Chromosome 18"/>
</dbReference>
<feature type="transmembrane region" description="Helical" evidence="1">
    <location>
        <begin position="81"/>
        <end position="100"/>
    </location>
</feature>
<evidence type="ECO:0000313" key="3">
    <source>
        <dbReference type="Proteomes" id="UP000001449"/>
    </source>
</evidence>
<dbReference type="GeneID" id="7444816"/>
<protein>
    <recommendedName>
        <fullName evidence="4">EXPERA domain-containing protein</fullName>
    </recommendedName>
</protein>
<dbReference type="PaxDb" id="35128-Thaps10996"/>
<dbReference type="KEGG" id="tps:THAPS_10996"/>
<dbReference type="AlphaFoldDB" id="B5YM40"/>
<name>B5YM40_THAPS</name>
<organism evidence="2 3">
    <name type="scientific">Thalassiosira pseudonana</name>
    <name type="common">Marine diatom</name>
    <name type="synonym">Cyclotella nana</name>
    <dbReference type="NCBI Taxonomy" id="35128"/>
    <lineage>
        <taxon>Eukaryota</taxon>
        <taxon>Sar</taxon>
        <taxon>Stramenopiles</taxon>
        <taxon>Ochrophyta</taxon>
        <taxon>Bacillariophyta</taxon>
        <taxon>Coscinodiscophyceae</taxon>
        <taxon>Thalassiosirophycidae</taxon>
        <taxon>Thalassiosirales</taxon>
        <taxon>Thalassiosiraceae</taxon>
        <taxon>Thalassiosira</taxon>
    </lineage>
</organism>
<reference evidence="2 3" key="2">
    <citation type="journal article" date="2008" name="Nature">
        <title>The Phaeodactylum genome reveals the evolutionary history of diatom genomes.</title>
        <authorList>
            <person name="Bowler C."/>
            <person name="Allen A.E."/>
            <person name="Badger J.H."/>
            <person name="Grimwood J."/>
            <person name="Jabbari K."/>
            <person name="Kuo A."/>
            <person name="Maheswari U."/>
            <person name="Martens C."/>
            <person name="Maumus F."/>
            <person name="Otillar R.P."/>
            <person name="Rayko E."/>
            <person name="Salamov A."/>
            <person name="Vandepoele K."/>
            <person name="Beszteri B."/>
            <person name="Gruber A."/>
            <person name="Heijde M."/>
            <person name="Katinka M."/>
            <person name="Mock T."/>
            <person name="Valentin K."/>
            <person name="Verret F."/>
            <person name="Berges J.A."/>
            <person name="Brownlee C."/>
            <person name="Cadoret J.P."/>
            <person name="Chiovitti A."/>
            <person name="Choi C.J."/>
            <person name="Coesel S."/>
            <person name="De Martino A."/>
            <person name="Detter J.C."/>
            <person name="Durkin C."/>
            <person name="Falciatore A."/>
            <person name="Fournet J."/>
            <person name="Haruta M."/>
            <person name="Huysman M.J."/>
            <person name="Jenkins B.D."/>
            <person name="Jiroutova K."/>
            <person name="Jorgensen R.E."/>
            <person name="Joubert Y."/>
            <person name="Kaplan A."/>
            <person name="Kroger N."/>
            <person name="Kroth P.G."/>
            <person name="La Roche J."/>
            <person name="Lindquist E."/>
            <person name="Lommer M."/>
            <person name="Martin-Jezequel V."/>
            <person name="Lopez P.J."/>
            <person name="Lucas S."/>
            <person name="Mangogna M."/>
            <person name="McGinnis K."/>
            <person name="Medlin L.K."/>
            <person name="Montsant A."/>
            <person name="Oudot-Le Secq M.P."/>
            <person name="Napoli C."/>
            <person name="Obornik M."/>
            <person name="Parker M.S."/>
            <person name="Petit J.L."/>
            <person name="Porcel B.M."/>
            <person name="Poulsen N."/>
            <person name="Robison M."/>
            <person name="Rychlewski L."/>
            <person name="Rynearson T.A."/>
            <person name="Schmutz J."/>
            <person name="Shapiro H."/>
            <person name="Siaut M."/>
            <person name="Stanley M."/>
            <person name="Sussman M.R."/>
            <person name="Taylor A.R."/>
            <person name="Vardi A."/>
            <person name="von Dassow P."/>
            <person name="Vyverman W."/>
            <person name="Willis A."/>
            <person name="Wyrwicz L.S."/>
            <person name="Rokhsar D.S."/>
            <person name="Weissenbach J."/>
            <person name="Armbrust E.V."/>
            <person name="Green B.R."/>
            <person name="Van de Peer Y."/>
            <person name="Grigoriev I.V."/>
        </authorList>
    </citation>
    <scope>NUCLEOTIDE SEQUENCE [LARGE SCALE GENOMIC DNA]</scope>
    <source>
        <strain evidence="2 3">CCMP1335</strain>
    </source>
</reference>
<reference evidence="2 3" key="1">
    <citation type="journal article" date="2004" name="Science">
        <title>The genome of the diatom Thalassiosira pseudonana: ecology, evolution, and metabolism.</title>
        <authorList>
            <person name="Armbrust E.V."/>
            <person name="Berges J.A."/>
            <person name="Bowler C."/>
            <person name="Green B.R."/>
            <person name="Martinez D."/>
            <person name="Putnam N.H."/>
            <person name="Zhou S."/>
            <person name="Allen A.E."/>
            <person name="Apt K.E."/>
            <person name="Bechner M."/>
            <person name="Brzezinski M.A."/>
            <person name="Chaal B.K."/>
            <person name="Chiovitti A."/>
            <person name="Davis A.K."/>
            <person name="Demarest M.S."/>
            <person name="Detter J.C."/>
            <person name="Glavina T."/>
            <person name="Goodstein D."/>
            <person name="Hadi M.Z."/>
            <person name="Hellsten U."/>
            <person name="Hildebrand M."/>
            <person name="Jenkins B.D."/>
            <person name="Jurka J."/>
            <person name="Kapitonov V.V."/>
            <person name="Kroger N."/>
            <person name="Lau W.W."/>
            <person name="Lane T.W."/>
            <person name="Larimer F.W."/>
            <person name="Lippmeier J.C."/>
            <person name="Lucas S."/>
            <person name="Medina M."/>
            <person name="Montsant A."/>
            <person name="Obornik M."/>
            <person name="Parker M.S."/>
            <person name="Palenik B."/>
            <person name="Pazour G.J."/>
            <person name="Richardson P.M."/>
            <person name="Rynearson T.A."/>
            <person name="Saito M.A."/>
            <person name="Schwartz D.C."/>
            <person name="Thamatrakoln K."/>
            <person name="Valentin K."/>
            <person name="Vardi A."/>
            <person name="Wilkerson F.P."/>
            <person name="Rokhsar D.S."/>
        </authorList>
    </citation>
    <scope>NUCLEOTIDE SEQUENCE [LARGE SCALE GENOMIC DNA]</scope>
    <source>
        <strain evidence="2 3">CCMP1335</strain>
    </source>
</reference>
<proteinExistence type="predicted"/>
<dbReference type="HOGENOM" id="CLU_1457289_0_0_1"/>
<dbReference type="EMBL" id="CP001159">
    <property type="protein sequence ID" value="ACI64184.1"/>
    <property type="molecule type" value="Genomic_DNA"/>
</dbReference>
<keyword evidence="3" id="KW-1185">Reference proteome</keyword>
<feature type="transmembrane region" description="Helical" evidence="1">
    <location>
        <begin position="112"/>
        <end position="137"/>
    </location>
</feature>
<feature type="transmembrane region" description="Helical" evidence="1">
    <location>
        <begin position="152"/>
        <end position="173"/>
    </location>
</feature>
<dbReference type="InParanoid" id="B5YM40"/>
<dbReference type="RefSeq" id="XP_002295467.1">
    <property type="nucleotide sequence ID" value="XM_002295431.1"/>
</dbReference>
<evidence type="ECO:0000313" key="2">
    <source>
        <dbReference type="EMBL" id="ACI64184.1"/>
    </source>
</evidence>
<keyword evidence="1" id="KW-0472">Membrane</keyword>
<evidence type="ECO:0000256" key="1">
    <source>
        <dbReference type="SAM" id="Phobius"/>
    </source>
</evidence>
<feature type="transmembrane region" description="Helical" evidence="1">
    <location>
        <begin position="34"/>
        <end position="61"/>
    </location>
</feature>
<keyword evidence="1" id="KW-0812">Transmembrane</keyword>